<keyword evidence="2" id="KW-0449">Lipoprotein</keyword>
<dbReference type="CDD" id="cd02966">
    <property type="entry name" value="TlpA_like_family"/>
    <property type="match status" value="1"/>
</dbReference>
<dbReference type="Pfam" id="PF08534">
    <property type="entry name" value="Redoxin"/>
    <property type="match status" value="1"/>
</dbReference>
<dbReference type="InterPro" id="IPR050553">
    <property type="entry name" value="Thioredoxin_ResA/DsbE_sf"/>
</dbReference>
<dbReference type="PROSITE" id="PS51352">
    <property type="entry name" value="THIOREDOXIN_2"/>
    <property type="match status" value="1"/>
</dbReference>
<dbReference type="PANTHER" id="PTHR42852:SF13">
    <property type="entry name" value="PROTEIN DIPZ"/>
    <property type="match status" value="1"/>
</dbReference>
<dbReference type="InterPro" id="IPR036249">
    <property type="entry name" value="Thioredoxin-like_sf"/>
</dbReference>
<gene>
    <name evidence="2" type="ORF">MNB_SV-3-1057</name>
</gene>
<dbReference type="EMBL" id="FPHI01000022">
    <property type="protein sequence ID" value="SFV61164.1"/>
    <property type="molecule type" value="Genomic_DNA"/>
</dbReference>
<dbReference type="AlphaFoldDB" id="A0A1W1C625"/>
<protein>
    <submittedName>
        <fullName evidence="2">Putative lipoprotein thiredoxin</fullName>
    </submittedName>
</protein>
<sequence length="223" mass="25641">MHNIFLLLLLILFFQGCNKKDNSKEIPVENTIEFSNNKEHTPSTNHRFKIPNHTVTKIPQEKKEPSSPVASNTFILKNLKNTTYTATLSNQTITFKEKTKKIVLISFFASWCPPCIHQIPYFNDLEKKYAQDVSLIAVLTHDKISTSQLTSFLSKNSIDYYLSISRQNDDFANLVAKTLDLPTHFSIPLTVMYLNGKYFTHYEGIVPIEMIEYDIAQAKEQSK</sequence>
<name>A0A1W1C625_9ZZZZ</name>
<evidence type="ECO:0000259" key="1">
    <source>
        <dbReference type="PROSITE" id="PS51352"/>
    </source>
</evidence>
<dbReference type="SUPFAM" id="SSF52833">
    <property type="entry name" value="Thioredoxin-like"/>
    <property type="match status" value="1"/>
</dbReference>
<dbReference type="InterPro" id="IPR013740">
    <property type="entry name" value="Redoxin"/>
</dbReference>
<evidence type="ECO:0000313" key="2">
    <source>
        <dbReference type="EMBL" id="SFV61164.1"/>
    </source>
</evidence>
<feature type="domain" description="Thioredoxin" evidence="1">
    <location>
        <begin position="73"/>
        <end position="220"/>
    </location>
</feature>
<reference evidence="2" key="1">
    <citation type="submission" date="2016-10" db="EMBL/GenBank/DDBJ databases">
        <authorList>
            <person name="de Groot N.N."/>
        </authorList>
    </citation>
    <scope>NUCLEOTIDE SEQUENCE</scope>
</reference>
<dbReference type="Gene3D" id="3.40.30.10">
    <property type="entry name" value="Glutaredoxin"/>
    <property type="match status" value="1"/>
</dbReference>
<proteinExistence type="predicted"/>
<dbReference type="InterPro" id="IPR013766">
    <property type="entry name" value="Thioredoxin_domain"/>
</dbReference>
<accession>A0A1W1C625</accession>
<dbReference type="GO" id="GO:0016491">
    <property type="term" value="F:oxidoreductase activity"/>
    <property type="evidence" value="ECO:0007669"/>
    <property type="project" value="InterPro"/>
</dbReference>
<dbReference type="PANTHER" id="PTHR42852">
    <property type="entry name" value="THIOL:DISULFIDE INTERCHANGE PROTEIN DSBE"/>
    <property type="match status" value="1"/>
</dbReference>
<organism evidence="2">
    <name type="scientific">hydrothermal vent metagenome</name>
    <dbReference type="NCBI Taxonomy" id="652676"/>
    <lineage>
        <taxon>unclassified sequences</taxon>
        <taxon>metagenomes</taxon>
        <taxon>ecological metagenomes</taxon>
    </lineage>
</organism>